<dbReference type="GO" id="GO:0006814">
    <property type="term" value="P:sodium ion transport"/>
    <property type="evidence" value="ECO:0007669"/>
    <property type="project" value="UniProtKB-KW"/>
</dbReference>
<dbReference type="GO" id="GO:0046942">
    <property type="term" value="P:carboxylic acid transport"/>
    <property type="evidence" value="ECO:0007669"/>
    <property type="project" value="UniProtKB-ARBA"/>
</dbReference>
<evidence type="ECO:0000256" key="8">
    <source>
        <dbReference type="ARBA" id="ARBA00023053"/>
    </source>
</evidence>
<feature type="transmembrane region" description="Helical" evidence="14">
    <location>
        <begin position="154"/>
        <end position="172"/>
    </location>
</feature>
<feature type="transmembrane region" description="Helical" evidence="14">
    <location>
        <begin position="369"/>
        <end position="387"/>
    </location>
</feature>
<evidence type="ECO:0000256" key="6">
    <source>
        <dbReference type="ARBA" id="ARBA00022847"/>
    </source>
</evidence>
<keyword evidence="9" id="KW-0406">Ion transport</keyword>
<dbReference type="InterPro" id="IPR001734">
    <property type="entry name" value="Na/solute_symporter"/>
</dbReference>
<keyword evidence="6" id="KW-0769">Symport</keyword>
<dbReference type="Pfam" id="PF00474">
    <property type="entry name" value="SSF"/>
    <property type="match status" value="1"/>
</dbReference>
<dbReference type="InterPro" id="IPR018212">
    <property type="entry name" value="Na/solute_symporter_CS"/>
</dbReference>
<feature type="transmembrane region" description="Helical" evidence="14">
    <location>
        <begin position="47"/>
        <end position="66"/>
    </location>
</feature>
<keyword evidence="7 14" id="KW-1133">Transmembrane helix</keyword>
<comment type="similarity">
    <text evidence="2 13">Belongs to the sodium:solute symporter (SSF) (TC 2.A.21) family.</text>
</comment>
<evidence type="ECO:0000256" key="2">
    <source>
        <dbReference type="ARBA" id="ARBA00006434"/>
    </source>
</evidence>
<dbReference type="AlphaFoldDB" id="A0A8J3G6M5"/>
<dbReference type="Proteomes" id="UP000642809">
    <property type="component" value="Unassembled WGS sequence"/>
</dbReference>
<dbReference type="PANTHER" id="PTHR48086:SF3">
    <property type="entry name" value="SODIUM_PROLINE SYMPORTER"/>
    <property type="match status" value="1"/>
</dbReference>
<feature type="transmembrane region" description="Helical" evidence="14">
    <location>
        <begin position="6"/>
        <end position="26"/>
    </location>
</feature>
<evidence type="ECO:0000313" key="16">
    <source>
        <dbReference type="Proteomes" id="UP000642809"/>
    </source>
</evidence>
<evidence type="ECO:0000256" key="12">
    <source>
        <dbReference type="ARBA" id="ARBA00033708"/>
    </source>
</evidence>
<evidence type="ECO:0000256" key="9">
    <source>
        <dbReference type="ARBA" id="ARBA00023065"/>
    </source>
</evidence>
<feature type="transmembrane region" description="Helical" evidence="14">
    <location>
        <begin position="72"/>
        <end position="100"/>
    </location>
</feature>
<feature type="transmembrane region" description="Helical" evidence="14">
    <location>
        <begin position="222"/>
        <end position="239"/>
    </location>
</feature>
<comment type="caution">
    <text evidence="15">The sequence shown here is derived from an EMBL/GenBank/DDBJ whole genome shotgun (WGS) entry which is preliminary data.</text>
</comment>
<name>A0A8J3G6M5_9BACT</name>
<reference evidence="15" key="2">
    <citation type="submission" date="2020-09" db="EMBL/GenBank/DDBJ databases">
        <authorList>
            <person name="Sun Q."/>
            <person name="Kim S."/>
        </authorList>
    </citation>
    <scope>NUCLEOTIDE SEQUENCE</scope>
    <source>
        <strain evidence="15">KCTC 23224</strain>
    </source>
</reference>
<keyword evidence="4" id="KW-1003">Cell membrane</keyword>
<gene>
    <name evidence="15" type="ORF">GCM10008106_32820</name>
</gene>
<evidence type="ECO:0000313" key="15">
    <source>
        <dbReference type="EMBL" id="GHB49532.1"/>
    </source>
</evidence>
<evidence type="ECO:0000256" key="3">
    <source>
        <dbReference type="ARBA" id="ARBA00022448"/>
    </source>
</evidence>
<protein>
    <submittedName>
        <fullName evidence="15">Sodium:solute symporter</fullName>
    </submittedName>
</protein>
<evidence type="ECO:0000256" key="10">
    <source>
        <dbReference type="ARBA" id="ARBA00023136"/>
    </source>
</evidence>
<dbReference type="PROSITE" id="PS00456">
    <property type="entry name" value="NA_SOLUT_SYMP_1"/>
    <property type="match status" value="1"/>
</dbReference>
<feature type="transmembrane region" description="Helical" evidence="14">
    <location>
        <begin position="184"/>
        <end position="202"/>
    </location>
</feature>
<dbReference type="Gene3D" id="1.20.1730.10">
    <property type="entry name" value="Sodium/glucose cotransporter"/>
    <property type="match status" value="1"/>
</dbReference>
<evidence type="ECO:0000256" key="13">
    <source>
        <dbReference type="RuleBase" id="RU362091"/>
    </source>
</evidence>
<feature type="transmembrane region" description="Helical" evidence="14">
    <location>
        <begin position="301"/>
        <end position="323"/>
    </location>
</feature>
<keyword evidence="10 14" id="KW-0472">Membrane</keyword>
<comment type="subcellular location">
    <subcellularLocation>
        <location evidence="1">Cell membrane</location>
        <topology evidence="1">Multi-pass membrane protein</topology>
    </subcellularLocation>
</comment>
<dbReference type="GO" id="GO:0005886">
    <property type="term" value="C:plasma membrane"/>
    <property type="evidence" value="ECO:0007669"/>
    <property type="project" value="UniProtKB-SubCell"/>
</dbReference>
<dbReference type="InterPro" id="IPR038377">
    <property type="entry name" value="Na/Glc_symporter_sf"/>
</dbReference>
<comment type="catalytic activity">
    <reaction evidence="12">
        <text>L-proline(in) + Na(+)(in) = L-proline(out) + Na(+)(out)</text>
        <dbReference type="Rhea" id="RHEA:28967"/>
        <dbReference type="ChEBI" id="CHEBI:29101"/>
        <dbReference type="ChEBI" id="CHEBI:60039"/>
    </reaction>
</comment>
<dbReference type="EMBL" id="BMYF01000024">
    <property type="protein sequence ID" value="GHB49532.1"/>
    <property type="molecule type" value="Genomic_DNA"/>
</dbReference>
<organism evidence="15 16">
    <name type="scientific">Mongoliitalea lutea</name>
    <dbReference type="NCBI Taxonomy" id="849756"/>
    <lineage>
        <taxon>Bacteria</taxon>
        <taxon>Pseudomonadati</taxon>
        <taxon>Bacteroidota</taxon>
        <taxon>Cytophagia</taxon>
        <taxon>Cytophagales</taxon>
        <taxon>Cyclobacteriaceae</taxon>
        <taxon>Mongoliitalea</taxon>
    </lineage>
</organism>
<dbReference type="PROSITE" id="PS50283">
    <property type="entry name" value="NA_SOLUT_SYMP_3"/>
    <property type="match status" value="1"/>
</dbReference>
<evidence type="ECO:0000256" key="14">
    <source>
        <dbReference type="SAM" id="Phobius"/>
    </source>
</evidence>
<feature type="transmembrane region" description="Helical" evidence="14">
    <location>
        <begin position="344"/>
        <end position="363"/>
    </location>
</feature>
<dbReference type="PANTHER" id="PTHR48086">
    <property type="entry name" value="SODIUM/PROLINE SYMPORTER-RELATED"/>
    <property type="match status" value="1"/>
</dbReference>
<evidence type="ECO:0000256" key="11">
    <source>
        <dbReference type="ARBA" id="ARBA00023201"/>
    </source>
</evidence>
<reference evidence="15" key="1">
    <citation type="journal article" date="2014" name="Int. J. Syst. Evol. Microbiol.">
        <title>Complete genome sequence of Corynebacterium casei LMG S-19264T (=DSM 44701T), isolated from a smear-ripened cheese.</title>
        <authorList>
            <consortium name="US DOE Joint Genome Institute (JGI-PGF)"/>
            <person name="Walter F."/>
            <person name="Albersmeier A."/>
            <person name="Kalinowski J."/>
            <person name="Ruckert C."/>
        </authorList>
    </citation>
    <scope>NUCLEOTIDE SEQUENCE</scope>
    <source>
        <strain evidence="15">KCTC 23224</strain>
    </source>
</reference>
<dbReference type="GO" id="GO:0015293">
    <property type="term" value="F:symporter activity"/>
    <property type="evidence" value="ECO:0007669"/>
    <property type="project" value="UniProtKB-KW"/>
</dbReference>
<feature type="transmembrane region" description="Helical" evidence="14">
    <location>
        <begin position="429"/>
        <end position="451"/>
    </location>
</feature>
<keyword evidence="3" id="KW-0813">Transport</keyword>
<keyword evidence="16" id="KW-1185">Reference proteome</keyword>
<dbReference type="RefSeq" id="WP_189585279.1">
    <property type="nucleotide sequence ID" value="NZ_BMYF01000024.1"/>
</dbReference>
<evidence type="ECO:0000256" key="5">
    <source>
        <dbReference type="ARBA" id="ARBA00022692"/>
    </source>
</evidence>
<accession>A0A8J3G6M5</accession>
<feature type="transmembrane region" description="Helical" evidence="14">
    <location>
        <begin position="260"/>
        <end position="281"/>
    </location>
</feature>
<proteinExistence type="inferred from homology"/>
<sequence>MEFNLLSVDVIQWLLLIVGFSLLLIVSPKAKNIAEFFKGSSLTEEPSYFALVSSLVISWIFAKSIMNAADLGYTFGILGGVGYGMYYLSFFVVGIVIYRLRFKLGFSSLHDYLRSGFGTMATHVFSFLLALRLLNEVWSNAMVIGLHFGTLNSVPYFSSIVIFTILTLGYTLKGGMKSSIFTDVIQMILFCILLSVMIGMIFPELDTTTDTLLSSSVWSWETGLNFLVVAVLQSFSYGFHDPVMTDRGFITEPKKMLRSFFIAGFVGFSLIVLFSFTGIISRQLPMESQVPTSRLAGYFGVSMLLLINLVMLTSASSTLDSTFTSFTKLVIKDIRIVSEEKLTLWKGRLIMIFLAIIGVLPLFFSPSLLAASTVSGTMVLGLAPIFLFPIKSKKTYPHLFLVPVLIGLVAGIIYIFIPENHSLYFTGGTHASLLFVNVIAFVLSFTSYFILRLFIYDTFTKG</sequence>
<dbReference type="InterPro" id="IPR050277">
    <property type="entry name" value="Sodium:Solute_Symporter"/>
</dbReference>
<feature type="transmembrane region" description="Helical" evidence="14">
    <location>
        <begin position="399"/>
        <end position="417"/>
    </location>
</feature>
<evidence type="ECO:0000256" key="1">
    <source>
        <dbReference type="ARBA" id="ARBA00004651"/>
    </source>
</evidence>
<keyword evidence="11" id="KW-0739">Sodium transport</keyword>
<evidence type="ECO:0000256" key="4">
    <source>
        <dbReference type="ARBA" id="ARBA00022475"/>
    </source>
</evidence>
<keyword evidence="5 14" id="KW-0812">Transmembrane</keyword>
<feature type="transmembrane region" description="Helical" evidence="14">
    <location>
        <begin position="112"/>
        <end position="134"/>
    </location>
</feature>
<evidence type="ECO:0000256" key="7">
    <source>
        <dbReference type="ARBA" id="ARBA00022989"/>
    </source>
</evidence>
<keyword evidence="8" id="KW-0915">Sodium</keyword>